<accession>A0ABV5XTK8</accession>
<name>A0ABV5XTK8_ARTRM</name>
<reference evidence="3 4" key="1">
    <citation type="submission" date="2024-09" db="EMBL/GenBank/DDBJ databases">
        <authorList>
            <person name="Sun Q."/>
            <person name="Mori K."/>
        </authorList>
    </citation>
    <scope>NUCLEOTIDE SEQUENCE [LARGE SCALE GENOMIC DNA]</scope>
    <source>
        <strain evidence="3 4">JCM 1334</strain>
    </source>
</reference>
<dbReference type="InterPro" id="IPR036928">
    <property type="entry name" value="AS_sf"/>
</dbReference>
<protein>
    <submittedName>
        <fullName evidence="3">Amidase</fullName>
    </submittedName>
</protein>
<dbReference type="InterPro" id="IPR023631">
    <property type="entry name" value="Amidase_dom"/>
</dbReference>
<dbReference type="EMBL" id="JBHMBC010000002">
    <property type="protein sequence ID" value="MFB9818086.1"/>
    <property type="molecule type" value="Genomic_DNA"/>
</dbReference>
<keyword evidence="4" id="KW-1185">Reference proteome</keyword>
<evidence type="ECO:0000313" key="4">
    <source>
        <dbReference type="Proteomes" id="UP001589702"/>
    </source>
</evidence>
<dbReference type="InterPro" id="IPR000120">
    <property type="entry name" value="Amidase"/>
</dbReference>
<comment type="similarity">
    <text evidence="1">Belongs to the amidase family.</text>
</comment>
<evidence type="ECO:0000313" key="3">
    <source>
        <dbReference type="EMBL" id="MFB9818086.1"/>
    </source>
</evidence>
<dbReference type="PANTHER" id="PTHR11895:SF7">
    <property type="entry name" value="GLUTAMYL-TRNA(GLN) AMIDOTRANSFERASE SUBUNIT A, MITOCHONDRIAL"/>
    <property type="match status" value="1"/>
</dbReference>
<dbReference type="Pfam" id="PF01425">
    <property type="entry name" value="Amidase"/>
    <property type="match status" value="1"/>
</dbReference>
<dbReference type="Proteomes" id="UP001589702">
    <property type="component" value="Unassembled WGS sequence"/>
</dbReference>
<sequence>MTATRVTLRELAAQVRSGRLAGDALVKHAGDQIEHRNGTLNALVCSRSTNAQQEAATSDWTDRPLAGIPFTVKDMLATADLPTTCGSRTLENWSAGVDATAVARMRAAGAVLMGKSNCPEFALGVDTNNELFGRTFNPLGEWTPGGSSGGEAAAIAAGMSLVGLGSDYGGSIRWPAQCTGLVGLRPTVGRVPRSGEQPTLPGADPLGVEAVSFQDAVQVIGPIGRSIDDMHTVLSVISGPDGIDPVAVDEPLGHYREVDPRDIEVRWGTHIGNVPVDPEVVRTVLFAVEVLRSSGTRVQEGLPDAVNDGLQVYDLLRAADAMSTIAALNTARPGLIGAPVRAMLGNRTEPGRAERAALWEHRNQIVAKLRQWLTGERALILPVSVDIPRDLHGDVANFPLLAPSRAISLCGFPSLSVPVATAHSGAPISVQVVAPPFREDIALALGAALEQASEGVRTTTLKNRIQDAN</sequence>
<dbReference type="RefSeq" id="WP_234754648.1">
    <property type="nucleotide sequence ID" value="NZ_BAAAWN010000001.1"/>
</dbReference>
<dbReference type="InterPro" id="IPR020556">
    <property type="entry name" value="Amidase_CS"/>
</dbReference>
<dbReference type="PANTHER" id="PTHR11895">
    <property type="entry name" value="TRANSAMIDASE"/>
    <property type="match status" value="1"/>
</dbReference>
<dbReference type="PROSITE" id="PS00571">
    <property type="entry name" value="AMIDASES"/>
    <property type="match status" value="1"/>
</dbReference>
<dbReference type="Gene3D" id="3.90.1300.10">
    <property type="entry name" value="Amidase signature (AS) domain"/>
    <property type="match status" value="1"/>
</dbReference>
<evidence type="ECO:0000259" key="2">
    <source>
        <dbReference type="Pfam" id="PF01425"/>
    </source>
</evidence>
<feature type="domain" description="Amidase" evidence="2">
    <location>
        <begin position="25"/>
        <end position="440"/>
    </location>
</feature>
<gene>
    <name evidence="3" type="ORF">ACFFP1_01070</name>
</gene>
<proteinExistence type="inferred from homology"/>
<organism evidence="3 4">
    <name type="scientific">Arthrobacter ramosus</name>
    <dbReference type="NCBI Taxonomy" id="1672"/>
    <lineage>
        <taxon>Bacteria</taxon>
        <taxon>Bacillati</taxon>
        <taxon>Actinomycetota</taxon>
        <taxon>Actinomycetes</taxon>
        <taxon>Micrococcales</taxon>
        <taxon>Micrococcaceae</taxon>
        <taxon>Arthrobacter</taxon>
    </lineage>
</organism>
<evidence type="ECO:0000256" key="1">
    <source>
        <dbReference type="ARBA" id="ARBA00009199"/>
    </source>
</evidence>
<dbReference type="SUPFAM" id="SSF75304">
    <property type="entry name" value="Amidase signature (AS) enzymes"/>
    <property type="match status" value="1"/>
</dbReference>
<comment type="caution">
    <text evidence="3">The sequence shown here is derived from an EMBL/GenBank/DDBJ whole genome shotgun (WGS) entry which is preliminary data.</text>
</comment>